<gene>
    <name evidence="2" type="ORF">A0H81_03946</name>
</gene>
<sequence length="244" mass="26737">MPDTIRHTLQDLPLERYLPPDINVPLSPSKHRRPSKRPLSPGAPILYSPTKRRILADEMIYASAKAVKTPFASSAHGRFAPAYFNELLRGPGSPAKKLDFGPPKASIDASSPAVFHPISKDASRDASPSRNTSAPAKLAPSPEFTSKRMTRSQTRAAATCATAIEEPRVGDRFDARSRSSSHPSAPVMLPQEVFSSDRQSVHYPGFDVFQDTYPCIPTTLSTPDVEMEDLTPPCFRTVQARQRG</sequence>
<dbReference type="AlphaFoldDB" id="A0A1C7MIC7"/>
<feature type="region of interest" description="Disordered" evidence="1">
    <location>
        <begin position="20"/>
        <end position="46"/>
    </location>
</feature>
<proteinExistence type="predicted"/>
<dbReference type="Proteomes" id="UP000092993">
    <property type="component" value="Unassembled WGS sequence"/>
</dbReference>
<keyword evidence="3" id="KW-1185">Reference proteome</keyword>
<evidence type="ECO:0000313" key="3">
    <source>
        <dbReference type="Proteomes" id="UP000092993"/>
    </source>
</evidence>
<reference evidence="2 3" key="1">
    <citation type="submission" date="2016-03" db="EMBL/GenBank/DDBJ databases">
        <title>Whole genome sequencing of Grifola frondosa 9006-11.</title>
        <authorList>
            <person name="Min B."/>
            <person name="Park H."/>
            <person name="Kim J.-G."/>
            <person name="Cho H."/>
            <person name="Oh Y.-L."/>
            <person name="Kong W.-S."/>
            <person name="Choi I.-G."/>
        </authorList>
    </citation>
    <scope>NUCLEOTIDE SEQUENCE [LARGE SCALE GENOMIC DNA]</scope>
    <source>
        <strain evidence="2 3">9006-11</strain>
    </source>
</reference>
<feature type="region of interest" description="Disordered" evidence="1">
    <location>
        <begin position="118"/>
        <end position="153"/>
    </location>
</feature>
<evidence type="ECO:0000313" key="2">
    <source>
        <dbReference type="EMBL" id="OBZ76159.1"/>
    </source>
</evidence>
<organism evidence="2 3">
    <name type="scientific">Grifola frondosa</name>
    <name type="common">Maitake</name>
    <name type="synonym">Polyporus frondosus</name>
    <dbReference type="NCBI Taxonomy" id="5627"/>
    <lineage>
        <taxon>Eukaryota</taxon>
        <taxon>Fungi</taxon>
        <taxon>Dikarya</taxon>
        <taxon>Basidiomycota</taxon>
        <taxon>Agaricomycotina</taxon>
        <taxon>Agaricomycetes</taxon>
        <taxon>Polyporales</taxon>
        <taxon>Grifolaceae</taxon>
        <taxon>Grifola</taxon>
    </lineage>
</organism>
<name>A0A1C7MIC7_GRIFR</name>
<accession>A0A1C7MIC7</accession>
<evidence type="ECO:0000256" key="1">
    <source>
        <dbReference type="SAM" id="MobiDB-lite"/>
    </source>
</evidence>
<comment type="caution">
    <text evidence="2">The sequence shown here is derived from an EMBL/GenBank/DDBJ whole genome shotgun (WGS) entry which is preliminary data.</text>
</comment>
<dbReference type="EMBL" id="LUGG01000003">
    <property type="protein sequence ID" value="OBZ76159.1"/>
    <property type="molecule type" value="Genomic_DNA"/>
</dbReference>
<dbReference type="OrthoDB" id="3211926at2759"/>
<dbReference type="OMA" id="FAEEHAW"/>
<protein>
    <submittedName>
        <fullName evidence="2">Uncharacterized protein</fullName>
    </submittedName>
</protein>